<evidence type="ECO:0000313" key="4">
    <source>
        <dbReference type="EMBL" id="HIQ83297.1"/>
    </source>
</evidence>
<name>A0A9D0ZN60_9FIRM</name>
<evidence type="ECO:0000313" key="5">
    <source>
        <dbReference type="Proteomes" id="UP000824260"/>
    </source>
</evidence>
<reference evidence="4" key="1">
    <citation type="submission" date="2020-10" db="EMBL/GenBank/DDBJ databases">
        <authorList>
            <person name="Gilroy R."/>
        </authorList>
    </citation>
    <scope>NUCLEOTIDE SEQUENCE</scope>
    <source>
        <strain evidence="4">ChiSjej6B24-2974</strain>
    </source>
</reference>
<dbReference type="InterPro" id="IPR025657">
    <property type="entry name" value="RadC_JAB"/>
</dbReference>
<dbReference type="InterPro" id="IPR001405">
    <property type="entry name" value="UPF0758"/>
</dbReference>
<keyword evidence="2" id="KW-0482">Metalloprotease</keyword>
<feature type="domain" description="RadC-like JAB" evidence="3">
    <location>
        <begin position="118"/>
        <end position="222"/>
    </location>
</feature>
<comment type="similarity">
    <text evidence="1">Belongs to the UPF0758 family.</text>
</comment>
<proteinExistence type="inferred from homology"/>
<evidence type="ECO:0000256" key="2">
    <source>
        <dbReference type="ARBA" id="ARBA00023049"/>
    </source>
</evidence>
<accession>A0A9D0ZN60</accession>
<evidence type="ECO:0000259" key="3">
    <source>
        <dbReference type="Pfam" id="PF04002"/>
    </source>
</evidence>
<dbReference type="Proteomes" id="UP000824260">
    <property type="component" value="Unassembled WGS sequence"/>
</dbReference>
<dbReference type="InterPro" id="IPR010994">
    <property type="entry name" value="RuvA_2-like"/>
</dbReference>
<sequence length="270" mass="29935">MSSGHEGHRERLRLRAQMDGVETLRPHELIELLLYYALPRRDVNALAHDLERRFGGIRGVLTAAPEELARVPGMGMRAARVLGRIGNLCAAYGALHAGDRPQMGNLHTFRDFAGRYRRQVEGEETWQFCLSYEGRLLLARPIAPGTAWAEPEYLRGALADVISSHARGVLLAQFVETARPAPDDYDLANTRAYARTLRQMEVPLLDHLLVGGEGDYSMRDRGDVTLEPFAGEAAAIGERYMAQPPAWGSPGAEEVDWLDFDGFDAGQPQI</sequence>
<dbReference type="EMBL" id="DVFZ01000095">
    <property type="protein sequence ID" value="HIQ83297.1"/>
    <property type="molecule type" value="Genomic_DNA"/>
</dbReference>
<dbReference type="Gene3D" id="3.40.140.10">
    <property type="entry name" value="Cytidine Deaminase, domain 2"/>
    <property type="match status" value="1"/>
</dbReference>
<keyword evidence="2" id="KW-0645">Protease</keyword>
<gene>
    <name evidence="4" type="ORF">IAA52_09395</name>
</gene>
<comment type="caution">
    <text evidence="4">The sequence shown here is derived from an EMBL/GenBank/DDBJ whole genome shotgun (WGS) entry which is preliminary data.</text>
</comment>
<organism evidence="4 5">
    <name type="scientific">Candidatus Pullichristensenella stercorigallinarum</name>
    <dbReference type="NCBI Taxonomy" id="2840909"/>
    <lineage>
        <taxon>Bacteria</taxon>
        <taxon>Bacillati</taxon>
        <taxon>Bacillota</taxon>
        <taxon>Clostridia</taxon>
        <taxon>Candidatus Pullichristensenella</taxon>
    </lineage>
</organism>
<dbReference type="PANTHER" id="PTHR30471:SF3">
    <property type="entry name" value="UPF0758 PROTEIN YEES-RELATED"/>
    <property type="match status" value="1"/>
</dbReference>
<protein>
    <recommendedName>
        <fullName evidence="3">RadC-like JAB domain-containing protein</fullName>
    </recommendedName>
</protein>
<keyword evidence="2" id="KW-0378">Hydrolase</keyword>
<dbReference type="PANTHER" id="PTHR30471">
    <property type="entry name" value="DNA REPAIR PROTEIN RADC"/>
    <property type="match status" value="1"/>
</dbReference>
<evidence type="ECO:0000256" key="1">
    <source>
        <dbReference type="ARBA" id="ARBA00010243"/>
    </source>
</evidence>
<dbReference type="SUPFAM" id="SSF47781">
    <property type="entry name" value="RuvA domain 2-like"/>
    <property type="match status" value="1"/>
</dbReference>
<dbReference type="GO" id="GO:0008237">
    <property type="term" value="F:metallopeptidase activity"/>
    <property type="evidence" value="ECO:0007669"/>
    <property type="project" value="UniProtKB-KW"/>
</dbReference>
<dbReference type="AlphaFoldDB" id="A0A9D0ZN60"/>
<reference evidence="4" key="2">
    <citation type="journal article" date="2021" name="PeerJ">
        <title>Extensive microbial diversity within the chicken gut microbiome revealed by metagenomics and culture.</title>
        <authorList>
            <person name="Gilroy R."/>
            <person name="Ravi A."/>
            <person name="Getino M."/>
            <person name="Pursley I."/>
            <person name="Horton D.L."/>
            <person name="Alikhan N.F."/>
            <person name="Baker D."/>
            <person name="Gharbi K."/>
            <person name="Hall N."/>
            <person name="Watson M."/>
            <person name="Adriaenssens E.M."/>
            <person name="Foster-Nyarko E."/>
            <person name="Jarju S."/>
            <person name="Secka A."/>
            <person name="Antonio M."/>
            <person name="Oren A."/>
            <person name="Chaudhuri R.R."/>
            <person name="La Ragione R."/>
            <person name="Hildebrand F."/>
            <person name="Pallen M.J."/>
        </authorList>
    </citation>
    <scope>NUCLEOTIDE SEQUENCE</scope>
    <source>
        <strain evidence="4">ChiSjej6B24-2974</strain>
    </source>
</reference>
<dbReference type="Pfam" id="PF04002">
    <property type="entry name" value="RadC"/>
    <property type="match status" value="1"/>
</dbReference>